<protein>
    <recommendedName>
        <fullName evidence="5">Large ribosomal subunit protein uL15/eL18 domain-containing protein</fullName>
    </recommendedName>
</protein>
<evidence type="ECO:0000256" key="2">
    <source>
        <dbReference type="ARBA" id="ARBA00022980"/>
    </source>
</evidence>
<dbReference type="PROSITE" id="PS01106">
    <property type="entry name" value="RIBOSOMAL_L18E"/>
    <property type="match status" value="1"/>
</dbReference>
<feature type="domain" description="Large ribosomal subunit protein uL15/eL18" evidence="5">
    <location>
        <begin position="2"/>
        <end position="186"/>
    </location>
</feature>
<evidence type="ECO:0000313" key="7">
    <source>
        <dbReference type="Proteomes" id="UP000007879"/>
    </source>
</evidence>
<evidence type="ECO:0000259" key="5">
    <source>
        <dbReference type="Pfam" id="PF17135"/>
    </source>
</evidence>
<evidence type="ECO:0000256" key="1">
    <source>
        <dbReference type="ARBA" id="ARBA00006815"/>
    </source>
</evidence>
<keyword evidence="2" id="KW-0689">Ribosomal protein</keyword>
<dbReference type="EnsemblMetazoa" id="Aqu2.1.35984_001">
    <property type="protein sequence ID" value="Aqu2.1.35984_001"/>
    <property type="gene ID" value="Aqu2.1.35984"/>
</dbReference>
<comment type="similarity">
    <text evidence="1">Belongs to the eukaryotic ribosomal protein eL18 family.</text>
</comment>
<evidence type="ECO:0000256" key="3">
    <source>
        <dbReference type="ARBA" id="ARBA00023274"/>
    </source>
</evidence>
<dbReference type="GO" id="GO:0006412">
    <property type="term" value="P:translation"/>
    <property type="evidence" value="ECO:0007669"/>
    <property type="project" value="InterPro"/>
</dbReference>
<dbReference type="InterPro" id="IPR036227">
    <property type="entry name" value="Ribosomal_uL15/eL18_sf"/>
</dbReference>
<dbReference type="eggNOG" id="KOG1714">
    <property type="taxonomic scope" value="Eukaryota"/>
</dbReference>
<name>A0A1X7V859_AMPQE</name>
<dbReference type="InParanoid" id="A0A1X7V859"/>
<dbReference type="InterPro" id="IPR021131">
    <property type="entry name" value="Ribosomal_uL15/eL18"/>
</dbReference>
<dbReference type="PANTHER" id="PTHR10934:SF2">
    <property type="entry name" value="LARGE RIBOSOMAL SUBUNIT PROTEIN EL18"/>
    <property type="match status" value="1"/>
</dbReference>
<keyword evidence="7" id="KW-1185">Reference proteome</keyword>
<dbReference type="OMA" id="IDICHKN"/>
<dbReference type="FunFam" id="3.100.10.10:FF:000001">
    <property type="entry name" value="60S ribosomal protein L18"/>
    <property type="match status" value="1"/>
</dbReference>
<feature type="compositionally biased region" description="Basic residues" evidence="4">
    <location>
        <begin position="177"/>
        <end position="187"/>
    </location>
</feature>
<reference evidence="7" key="1">
    <citation type="journal article" date="2010" name="Nature">
        <title>The Amphimedon queenslandica genome and the evolution of animal complexity.</title>
        <authorList>
            <person name="Srivastava M."/>
            <person name="Simakov O."/>
            <person name="Chapman J."/>
            <person name="Fahey B."/>
            <person name="Gauthier M.E."/>
            <person name="Mitros T."/>
            <person name="Richards G.S."/>
            <person name="Conaco C."/>
            <person name="Dacre M."/>
            <person name="Hellsten U."/>
            <person name="Larroux C."/>
            <person name="Putnam N.H."/>
            <person name="Stanke M."/>
            <person name="Adamska M."/>
            <person name="Darling A."/>
            <person name="Degnan S.M."/>
            <person name="Oakley T.H."/>
            <person name="Plachetzki D.C."/>
            <person name="Zhai Y."/>
            <person name="Adamski M."/>
            <person name="Calcino A."/>
            <person name="Cummins S.F."/>
            <person name="Goodstein D.M."/>
            <person name="Harris C."/>
            <person name="Jackson D.J."/>
            <person name="Leys S.P."/>
            <person name="Shu S."/>
            <person name="Woodcroft B.J."/>
            <person name="Vervoort M."/>
            <person name="Kosik K.S."/>
            <person name="Manning G."/>
            <person name="Degnan B.M."/>
            <person name="Rokhsar D.S."/>
        </authorList>
    </citation>
    <scope>NUCLEOTIDE SEQUENCE [LARGE SCALE GENOMIC DNA]</scope>
</reference>
<dbReference type="Proteomes" id="UP000007879">
    <property type="component" value="Unassembled WGS sequence"/>
</dbReference>
<dbReference type="EnsemblMetazoa" id="XM_003385402.3">
    <property type="protein sequence ID" value="XP_003385450.1"/>
    <property type="gene ID" value="LOC100631988"/>
</dbReference>
<dbReference type="GO" id="GO:0003723">
    <property type="term" value="F:RNA binding"/>
    <property type="evidence" value="ECO:0007669"/>
    <property type="project" value="TreeGrafter"/>
</dbReference>
<dbReference type="STRING" id="400682.A0A1X7V859"/>
<proteinExistence type="inferred from homology"/>
<dbReference type="Pfam" id="PF17135">
    <property type="entry name" value="Ribosomal_L18"/>
    <property type="match status" value="1"/>
</dbReference>
<sequence length="187" mass="21804">MGIDIDHRNKRKVYRRGPKSNDVYLKLLVKLYRFLVRRTKSPFNRVVLKRLYMSRTNRPPLSLSRLVMQMKKPDRSEKTAVVVGTVTNDHRQWKVPKMTVCCLKVTEQARARIEKSGGEIITFDQLALRAPRGQNTILLQGPRKAREAVKHFGTPGVPFSHSKPYVRSKGRKFEKARGRRKNHSYHK</sequence>
<reference evidence="6" key="2">
    <citation type="submission" date="2017-05" db="UniProtKB">
        <authorList>
            <consortium name="EnsemblMetazoa"/>
        </authorList>
    </citation>
    <scope>IDENTIFICATION</scope>
</reference>
<dbReference type="OrthoDB" id="6353017at2759"/>
<dbReference type="GO" id="GO:0022625">
    <property type="term" value="C:cytosolic large ribosomal subunit"/>
    <property type="evidence" value="ECO:0007669"/>
    <property type="project" value="TreeGrafter"/>
</dbReference>
<dbReference type="InterPro" id="IPR000039">
    <property type="entry name" value="Ribosomal_eL18"/>
</dbReference>
<dbReference type="AlphaFoldDB" id="A0A1X7V859"/>
<keyword evidence="3" id="KW-0687">Ribonucleoprotein</keyword>
<dbReference type="KEGG" id="aqu:100631988"/>
<dbReference type="PANTHER" id="PTHR10934">
    <property type="entry name" value="60S RIBOSOMAL PROTEIN L18"/>
    <property type="match status" value="1"/>
</dbReference>
<feature type="region of interest" description="Disordered" evidence="4">
    <location>
        <begin position="156"/>
        <end position="187"/>
    </location>
</feature>
<dbReference type="InterPro" id="IPR021132">
    <property type="entry name" value="Ribosomal_eL18/eL18-A/B/_CS"/>
</dbReference>
<dbReference type="GO" id="GO:0003735">
    <property type="term" value="F:structural constituent of ribosome"/>
    <property type="evidence" value="ECO:0007669"/>
    <property type="project" value="InterPro"/>
</dbReference>
<evidence type="ECO:0000313" key="6">
    <source>
        <dbReference type="EnsemblMetazoa" id="Aqu2.1.35984_001"/>
    </source>
</evidence>
<dbReference type="SUPFAM" id="SSF52080">
    <property type="entry name" value="Ribosomal proteins L15p and L18e"/>
    <property type="match status" value="1"/>
</dbReference>
<organism evidence="6">
    <name type="scientific">Amphimedon queenslandica</name>
    <name type="common">Sponge</name>
    <dbReference type="NCBI Taxonomy" id="400682"/>
    <lineage>
        <taxon>Eukaryota</taxon>
        <taxon>Metazoa</taxon>
        <taxon>Porifera</taxon>
        <taxon>Demospongiae</taxon>
        <taxon>Heteroscleromorpha</taxon>
        <taxon>Haplosclerida</taxon>
        <taxon>Niphatidae</taxon>
        <taxon>Amphimedon</taxon>
    </lineage>
</organism>
<dbReference type="Gene3D" id="3.100.10.10">
    <property type="match status" value="1"/>
</dbReference>
<accession>A0A1X7V859</accession>
<evidence type="ECO:0000256" key="4">
    <source>
        <dbReference type="SAM" id="MobiDB-lite"/>
    </source>
</evidence>
<gene>
    <name evidence="6" type="primary">100631988</name>
</gene>